<dbReference type="InterPro" id="IPR023160">
    <property type="entry name" value="RNase_HII_hlx-loop-hlx_cap_dom"/>
</dbReference>
<evidence type="ECO:0000256" key="1">
    <source>
        <dbReference type="ARBA" id="ARBA00000077"/>
    </source>
</evidence>
<comment type="subcellular location">
    <subcellularLocation>
        <location evidence="4 14">Cytoplasm</location>
    </subcellularLocation>
</comment>
<dbReference type="InterPro" id="IPR036397">
    <property type="entry name" value="RNaseH_sf"/>
</dbReference>
<comment type="caution">
    <text evidence="18">The sequence shown here is derived from an EMBL/GenBank/DDBJ whole genome shotgun (WGS) entry which is preliminary data.</text>
</comment>
<dbReference type="EC" id="3.1.26.4" evidence="6 14"/>
<organism evidence="18 19">
    <name type="scientific">Candidatus Argoarchaeum ethanivorans</name>
    <dbReference type="NCBI Taxonomy" id="2608793"/>
    <lineage>
        <taxon>Archaea</taxon>
        <taxon>Methanobacteriati</taxon>
        <taxon>Methanobacteriota</taxon>
        <taxon>Stenosarchaea group</taxon>
        <taxon>Methanomicrobia</taxon>
        <taxon>Methanosarcinales</taxon>
        <taxon>Methanosarcinales incertae sedis</taxon>
        <taxon>GOM Arc I cluster</taxon>
        <taxon>Candidatus Argoarchaeum</taxon>
    </lineage>
</organism>
<gene>
    <name evidence="14 18" type="primary">rnhB</name>
    <name evidence="18" type="ORF">EMLJLAPB_00122</name>
</gene>
<dbReference type="GO" id="GO:0006298">
    <property type="term" value="P:mismatch repair"/>
    <property type="evidence" value="ECO:0007669"/>
    <property type="project" value="TreeGrafter"/>
</dbReference>
<dbReference type="GO" id="GO:0004523">
    <property type="term" value="F:RNA-DNA hybrid ribonuclease activity"/>
    <property type="evidence" value="ECO:0007669"/>
    <property type="project" value="UniProtKB-UniRule"/>
</dbReference>
<evidence type="ECO:0000256" key="12">
    <source>
        <dbReference type="ARBA" id="ARBA00022801"/>
    </source>
</evidence>
<comment type="catalytic activity">
    <reaction evidence="1 14 15 16">
        <text>Endonucleolytic cleavage to 5'-phosphomonoester.</text>
        <dbReference type="EC" id="3.1.26.4"/>
    </reaction>
</comment>
<dbReference type="FunFam" id="1.10.10.460:FF:000001">
    <property type="entry name" value="Ribonuclease"/>
    <property type="match status" value="1"/>
</dbReference>
<evidence type="ECO:0000256" key="2">
    <source>
        <dbReference type="ARBA" id="ARBA00001946"/>
    </source>
</evidence>
<evidence type="ECO:0000256" key="5">
    <source>
        <dbReference type="ARBA" id="ARBA00007383"/>
    </source>
</evidence>
<dbReference type="SUPFAM" id="SSF53098">
    <property type="entry name" value="Ribonuclease H-like"/>
    <property type="match status" value="1"/>
</dbReference>
<dbReference type="Proteomes" id="UP000634805">
    <property type="component" value="Unassembled WGS sequence"/>
</dbReference>
<evidence type="ECO:0000313" key="18">
    <source>
        <dbReference type="EMBL" id="CAD6491339.1"/>
    </source>
</evidence>
<evidence type="ECO:0000256" key="11">
    <source>
        <dbReference type="ARBA" id="ARBA00022759"/>
    </source>
</evidence>
<evidence type="ECO:0000256" key="4">
    <source>
        <dbReference type="ARBA" id="ARBA00004496"/>
    </source>
</evidence>
<evidence type="ECO:0000256" key="10">
    <source>
        <dbReference type="ARBA" id="ARBA00022723"/>
    </source>
</evidence>
<evidence type="ECO:0000259" key="17">
    <source>
        <dbReference type="PROSITE" id="PS51975"/>
    </source>
</evidence>
<feature type="binding site" evidence="14 15">
    <location>
        <position position="104"/>
    </location>
    <ligand>
        <name>a divalent metal cation</name>
        <dbReference type="ChEBI" id="CHEBI:60240"/>
    </ligand>
</feature>
<keyword evidence="9 14" id="KW-0540">Nuclease</keyword>
<dbReference type="InterPro" id="IPR001352">
    <property type="entry name" value="RNase_HII/HIII"/>
</dbReference>
<dbReference type="PROSITE" id="PS51975">
    <property type="entry name" value="RNASE_H_2"/>
    <property type="match status" value="1"/>
</dbReference>
<name>A0A811T783_9EURY</name>
<evidence type="ECO:0000256" key="8">
    <source>
        <dbReference type="ARBA" id="ARBA00022490"/>
    </source>
</evidence>
<dbReference type="PANTHER" id="PTHR10954:SF23">
    <property type="entry name" value="RIBONUCLEASE"/>
    <property type="match status" value="1"/>
</dbReference>
<dbReference type="InterPro" id="IPR024567">
    <property type="entry name" value="RNase_HII/HIII_dom"/>
</dbReference>
<keyword evidence="8 14" id="KW-0963">Cytoplasm</keyword>
<comment type="function">
    <text evidence="3 14 16">Endonuclease that specifically degrades the RNA of RNA-DNA hybrids.</text>
</comment>
<dbReference type="HAMAP" id="MF_00052_A">
    <property type="entry name" value="RNase_HII_A"/>
    <property type="match status" value="1"/>
</dbReference>
<proteinExistence type="inferred from homology"/>
<dbReference type="GO" id="GO:0043137">
    <property type="term" value="P:DNA replication, removal of RNA primer"/>
    <property type="evidence" value="ECO:0007669"/>
    <property type="project" value="TreeGrafter"/>
</dbReference>
<dbReference type="GO" id="GO:0030145">
    <property type="term" value="F:manganese ion binding"/>
    <property type="evidence" value="ECO:0007669"/>
    <property type="project" value="UniProtKB-UniRule"/>
</dbReference>
<dbReference type="GO" id="GO:0003723">
    <property type="term" value="F:RNA binding"/>
    <property type="evidence" value="ECO:0007669"/>
    <property type="project" value="UniProtKB-UniRule"/>
</dbReference>
<evidence type="ECO:0000256" key="16">
    <source>
        <dbReference type="RuleBase" id="RU003515"/>
    </source>
</evidence>
<dbReference type="EMBL" id="CAJHIS010000002">
    <property type="protein sequence ID" value="CAD6491339.1"/>
    <property type="molecule type" value="Genomic_DNA"/>
</dbReference>
<feature type="binding site" evidence="14 15">
    <location>
        <position position="9"/>
    </location>
    <ligand>
        <name>a divalent metal cation</name>
        <dbReference type="ChEBI" id="CHEBI:60240"/>
    </ligand>
</feature>
<feature type="binding site" evidence="14 15">
    <location>
        <position position="8"/>
    </location>
    <ligand>
        <name>a divalent metal cation</name>
        <dbReference type="ChEBI" id="CHEBI:60240"/>
    </ligand>
</feature>
<evidence type="ECO:0000256" key="7">
    <source>
        <dbReference type="ARBA" id="ARBA00019179"/>
    </source>
</evidence>
<dbReference type="Gene3D" id="1.10.10.460">
    <property type="entry name" value="Ribonuclease hii. Domain 2"/>
    <property type="match status" value="1"/>
</dbReference>
<comment type="cofactor">
    <cofactor evidence="2">
        <name>Mg(2+)</name>
        <dbReference type="ChEBI" id="CHEBI:18420"/>
    </cofactor>
</comment>
<keyword evidence="13 14" id="KW-0464">Manganese</keyword>
<sequence length="208" mass="23202">MTLIAGVDEAGKGPVVGPMCVGGVLTTDVGRLKKLGVDDSKKLTPKKREKLSEQIKNIADKTFVLEVSAAQIDEFRKAMTMNVVMVICFARVLKELKPEFAYLDAADVKPERFGRLVGEKYGHKIEIISEHHADQKYPVVSAASIIAKVKRDALVKELSMKMGLLIGSGYPSDPKTKRFLEDWIHSHKEFPPFVRKSWKTVSKYGKSK</sequence>
<dbReference type="Pfam" id="PF01351">
    <property type="entry name" value="RNase_HII"/>
    <property type="match status" value="1"/>
</dbReference>
<protein>
    <recommendedName>
        <fullName evidence="7 14">Ribonuclease HII</fullName>
        <shortName evidence="14">RNase HII</shortName>
        <ecNumber evidence="6 14">3.1.26.4</ecNumber>
    </recommendedName>
</protein>
<keyword evidence="11 14" id="KW-0255">Endonuclease</keyword>
<dbReference type="InterPro" id="IPR020787">
    <property type="entry name" value="RNase_HII_arc"/>
</dbReference>
<accession>A0A811T783</accession>
<feature type="domain" description="RNase H type-2" evidence="17">
    <location>
        <begin position="2"/>
        <end position="208"/>
    </location>
</feature>
<dbReference type="InterPro" id="IPR012337">
    <property type="entry name" value="RNaseH-like_sf"/>
</dbReference>
<comment type="cofactor">
    <cofactor evidence="14 15">
        <name>Mn(2+)</name>
        <dbReference type="ChEBI" id="CHEBI:29035"/>
    </cofactor>
    <cofactor evidence="14 15">
        <name>Mg(2+)</name>
        <dbReference type="ChEBI" id="CHEBI:18420"/>
    </cofactor>
    <text evidence="14 15">Manganese or magnesium. Binds 1 divalent metal ion per monomer in the absence of substrate. May bind a second metal ion after substrate binding.</text>
</comment>
<evidence type="ECO:0000313" key="19">
    <source>
        <dbReference type="Proteomes" id="UP000634805"/>
    </source>
</evidence>
<dbReference type="GO" id="GO:0005737">
    <property type="term" value="C:cytoplasm"/>
    <property type="evidence" value="ECO:0007669"/>
    <property type="project" value="UniProtKB-SubCell"/>
</dbReference>
<comment type="similarity">
    <text evidence="5 14 16">Belongs to the RNase HII family.</text>
</comment>
<evidence type="ECO:0000256" key="3">
    <source>
        <dbReference type="ARBA" id="ARBA00004065"/>
    </source>
</evidence>
<dbReference type="InterPro" id="IPR004649">
    <property type="entry name" value="RNase_H2_suA"/>
</dbReference>
<dbReference type="GO" id="GO:0032299">
    <property type="term" value="C:ribonuclease H2 complex"/>
    <property type="evidence" value="ECO:0007669"/>
    <property type="project" value="TreeGrafter"/>
</dbReference>
<reference evidence="18" key="1">
    <citation type="submission" date="2020-10" db="EMBL/GenBank/DDBJ databases">
        <authorList>
            <person name="Hahn C.J."/>
            <person name="Laso-Perez R."/>
            <person name="Vulcano F."/>
            <person name="Vaziourakis K.-M."/>
            <person name="Stokke R."/>
            <person name="Steen I.H."/>
            <person name="Teske A."/>
            <person name="Boetius A."/>
            <person name="Liebeke M."/>
            <person name="Amann R."/>
            <person name="Knittel K."/>
        </authorList>
    </citation>
    <scope>NUCLEOTIDE SEQUENCE</scope>
    <source>
        <strain evidence="18">Gfbio:e3339647-f889-4370-9287-4fb5cb688e4c:AG392D22_GoMArc1</strain>
    </source>
</reference>
<evidence type="ECO:0000256" key="13">
    <source>
        <dbReference type="ARBA" id="ARBA00023211"/>
    </source>
</evidence>
<evidence type="ECO:0000256" key="15">
    <source>
        <dbReference type="PROSITE-ProRule" id="PRU01319"/>
    </source>
</evidence>
<keyword evidence="10 14" id="KW-0479">Metal-binding</keyword>
<dbReference type="AlphaFoldDB" id="A0A811T783"/>
<dbReference type="Gene3D" id="3.30.420.10">
    <property type="entry name" value="Ribonuclease H-like superfamily/Ribonuclease H"/>
    <property type="match status" value="1"/>
</dbReference>
<dbReference type="PANTHER" id="PTHR10954">
    <property type="entry name" value="RIBONUCLEASE H2 SUBUNIT A"/>
    <property type="match status" value="1"/>
</dbReference>
<evidence type="ECO:0000256" key="9">
    <source>
        <dbReference type="ARBA" id="ARBA00022722"/>
    </source>
</evidence>
<evidence type="ECO:0000256" key="14">
    <source>
        <dbReference type="HAMAP-Rule" id="MF_00052"/>
    </source>
</evidence>
<evidence type="ECO:0000256" key="6">
    <source>
        <dbReference type="ARBA" id="ARBA00012180"/>
    </source>
</evidence>
<keyword evidence="12 14" id="KW-0378">Hydrolase</keyword>
<dbReference type="CDD" id="cd07180">
    <property type="entry name" value="RNase_HII_archaea_like"/>
    <property type="match status" value="1"/>
</dbReference>
<dbReference type="NCBIfam" id="TIGR00729">
    <property type="entry name" value="ribonuclease HII"/>
    <property type="match status" value="1"/>
</dbReference>